<dbReference type="InterPro" id="IPR011057">
    <property type="entry name" value="Mss4-like_sf"/>
</dbReference>
<keyword evidence="4" id="KW-0456">Lyase</keyword>
<evidence type="ECO:0000313" key="7">
    <source>
        <dbReference type="Proteomes" id="UP000326554"/>
    </source>
</evidence>
<proteinExistence type="inferred from homology"/>
<dbReference type="InterPro" id="IPR006913">
    <property type="entry name" value="CENP-V/GFA"/>
</dbReference>
<dbReference type="AlphaFoldDB" id="A0A5J5GNR3"/>
<dbReference type="GO" id="GO:0016846">
    <property type="term" value="F:carbon-sulfur lyase activity"/>
    <property type="evidence" value="ECO:0007669"/>
    <property type="project" value="InterPro"/>
</dbReference>
<sequence length="133" mass="14751">MITRCASCSCGQLQILCEGEPVRVSVCHCLECKRRTGSAFSWNARYPEGRVRIEGRSKVFERVGDEGSRLRFHFCPDCGSTVHYENSDAPGFVAVPVGGFADPDFPEPTVSVYDPMRRCAWVSLTGDNLERLG</sequence>
<accession>A0A5J5GNR3</accession>
<protein>
    <submittedName>
        <fullName evidence="6">GFA family protein</fullName>
    </submittedName>
</protein>
<dbReference type="PANTHER" id="PTHR33337">
    <property type="entry name" value="GFA DOMAIN-CONTAINING PROTEIN"/>
    <property type="match status" value="1"/>
</dbReference>
<evidence type="ECO:0000259" key="5">
    <source>
        <dbReference type="PROSITE" id="PS51891"/>
    </source>
</evidence>
<dbReference type="PROSITE" id="PS51891">
    <property type="entry name" value="CENP_V_GFA"/>
    <property type="match status" value="1"/>
</dbReference>
<name>A0A5J5GNR3_9RHOB</name>
<keyword evidence="3" id="KW-0862">Zinc</keyword>
<keyword evidence="7" id="KW-1185">Reference proteome</keyword>
<comment type="similarity">
    <text evidence="1">Belongs to the Gfa family.</text>
</comment>
<reference evidence="6 7" key="1">
    <citation type="submission" date="2019-09" db="EMBL/GenBank/DDBJ databases">
        <authorList>
            <person name="Park J.-S."/>
            <person name="Choi H.-J."/>
        </authorList>
    </citation>
    <scope>NUCLEOTIDE SEQUENCE [LARGE SCALE GENOMIC DNA]</scope>
    <source>
        <strain evidence="6 7">176SS1-4</strain>
    </source>
</reference>
<dbReference type="Pfam" id="PF04828">
    <property type="entry name" value="GFA"/>
    <property type="match status" value="1"/>
</dbReference>
<dbReference type="Proteomes" id="UP000326554">
    <property type="component" value="Unassembled WGS sequence"/>
</dbReference>
<dbReference type="RefSeq" id="WP_150444707.1">
    <property type="nucleotide sequence ID" value="NZ_VYQE01000002.1"/>
</dbReference>
<comment type="caution">
    <text evidence="6">The sequence shown here is derived from an EMBL/GenBank/DDBJ whole genome shotgun (WGS) entry which is preliminary data.</text>
</comment>
<evidence type="ECO:0000256" key="4">
    <source>
        <dbReference type="ARBA" id="ARBA00023239"/>
    </source>
</evidence>
<keyword evidence="2" id="KW-0479">Metal-binding</keyword>
<dbReference type="GO" id="GO:0046872">
    <property type="term" value="F:metal ion binding"/>
    <property type="evidence" value="ECO:0007669"/>
    <property type="project" value="UniProtKB-KW"/>
</dbReference>
<organism evidence="6 7">
    <name type="scientific">Histidinibacterium aquaticum</name>
    <dbReference type="NCBI Taxonomy" id="2613962"/>
    <lineage>
        <taxon>Bacteria</taxon>
        <taxon>Pseudomonadati</taxon>
        <taxon>Pseudomonadota</taxon>
        <taxon>Alphaproteobacteria</taxon>
        <taxon>Rhodobacterales</taxon>
        <taxon>Paracoccaceae</taxon>
        <taxon>Histidinibacterium</taxon>
    </lineage>
</organism>
<dbReference type="SUPFAM" id="SSF51316">
    <property type="entry name" value="Mss4-like"/>
    <property type="match status" value="1"/>
</dbReference>
<evidence type="ECO:0000256" key="2">
    <source>
        <dbReference type="ARBA" id="ARBA00022723"/>
    </source>
</evidence>
<evidence type="ECO:0000256" key="1">
    <source>
        <dbReference type="ARBA" id="ARBA00005495"/>
    </source>
</evidence>
<feature type="domain" description="CENP-V/GFA" evidence="5">
    <location>
        <begin position="4"/>
        <end position="114"/>
    </location>
</feature>
<dbReference type="Gene3D" id="3.90.1590.10">
    <property type="entry name" value="glutathione-dependent formaldehyde- activating enzyme (gfa)"/>
    <property type="match status" value="1"/>
</dbReference>
<dbReference type="PANTHER" id="PTHR33337:SF40">
    <property type="entry name" value="CENP-V_GFA DOMAIN-CONTAINING PROTEIN-RELATED"/>
    <property type="match status" value="1"/>
</dbReference>
<evidence type="ECO:0000313" key="6">
    <source>
        <dbReference type="EMBL" id="KAA9009174.1"/>
    </source>
</evidence>
<dbReference type="EMBL" id="VYQE01000002">
    <property type="protein sequence ID" value="KAA9009174.1"/>
    <property type="molecule type" value="Genomic_DNA"/>
</dbReference>
<gene>
    <name evidence="6" type="ORF">F3S47_07935</name>
</gene>
<evidence type="ECO:0000256" key="3">
    <source>
        <dbReference type="ARBA" id="ARBA00022833"/>
    </source>
</evidence>